<feature type="domain" description="Nephrocystin 3-like N-terminal" evidence="2">
    <location>
        <begin position="446"/>
        <end position="539"/>
    </location>
</feature>
<dbReference type="SUPFAM" id="SSF48403">
    <property type="entry name" value="Ankyrin repeat"/>
    <property type="match status" value="1"/>
</dbReference>
<keyword evidence="4" id="KW-1185">Reference proteome</keyword>
<dbReference type="PANTHER" id="PTHR10039">
    <property type="entry name" value="AMELOGENIN"/>
    <property type="match status" value="1"/>
</dbReference>
<dbReference type="InterPro" id="IPR056884">
    <property type="entry name" value="NPHP3-like_N"/>
</dbReference>
<accession>A0ABY6ULE9</accession>
<dbReference type="InterPro" id="IPR029058">
    <property type="entry name" value="AB_hydrolase_fold"/>
</dbReference>
<organism evidence="3 4">
    <name type="scientific">Bionectria ochroleuca</name>
    <name type="common">Gliocladium roseum</name>
    <dbReference type="NCBI Taxonomy" id="29856"/>
    <lineage>
        <taxon>Eukaryota</taxon>
        <taxon>Fungi</taxon>
        <taxon>Dikarya</taxon>
        <taxon>Ascomycota</taxon>
        <taxon>Pezizomycotina</taxon>
        <taxon>Sordariomycetes</taxon>
        <taxon>Hypocreomycetidae</taxon>
        <taxon>Hypocreales</taxon>
        <taxon>Bionectriaceae</taxon>
        <taxon>Clonostachys</taxon>
    </lineage>
</organism>
<evidence type="ECO:0000313" key="4">
    <source>
        <dbReference type="Proteomes" id="UP000766486"/>
    </source>
</evidence>
<comment type="caution">
    <text evidence="3">The sequence shown here is derived from an EMBL/GenBank/DDBJ whole genome shotgun (WGS) entry which is preliminary data.</text>
</comment>
<name>A0ABY6ULE9_BIOOC</name>
<evidence type="ECO:0000256" key="1">
    <source>
        <dbReference type="ARBA" id="ARBA00022737"/>
    </source>
</evidence>
<gene>
    <name evidence="3" type="ORF">CLO192961_LOCUS295672</name>
</gene>
<sequence>MGRPGWDSRVYRLRRLPHNVASVDEVARMISTALGIPQSEALVYSLASSSNPWESPPSKVATLQLKSVPGWIRDHGDKTQEWGITFAEAPGGRLILDTHFEGMTVLNDVNRTLHHTDCIALSGLASHPFGSWQPHGHDKTFMWLRDEAPRLITGARMILYGYDSQLIGSQSFQSISDIALAFIHQLNTGGWNLALSKSIVFLAHSLGGVVLKDAIVQMADRETVAPILNRVKGAIMFGVPSLGMYQSHLMAMTEGQSNEMLVQDLSRENGSAYLRHLNARFNGLSFINTMKIYWAYETKESATTVSDGTWAKDGSLQLLVAPDSATCHNNTKNNTITVPIDRDHSSMVKFSSGDRYLDTIIHILFEICAHDQSENSLTRIDGYQEQAELRQHDSRSLNSDVVSAENQEILQVLGQILKSMKDINEDLASDELHLRMDSIEEPFEDTFNWIFEMPLFCKWLQEGSGLFWINGKPGSGKSILMKHIYNNKQTWELLHDWRRSTGEIKEIKAGFFFHYRGTPLQKSFEGILRSLLLQLLDPHFKAFWERWGILTWLQEEEQNAMMRIEDLTKKLENPAKSWADATVGIWTPGELKRLIRKDQRFIASCPKQLARIAKNFTSNSKTPETTFISLIISEYKHCTQGQIPRLEKMLRLLLDQDIIIMDIILFFDALDEFDGHTDMISRFLKSLVCAPTSDTRVKLCFSSRPWKVLEDHFSNYPSISLQEHTRNDIELYAASKMNSLSWPGSSVLSLVPLIVTRANGVFLWVTLAVREILDAGSSDADRPSVEQMKQRLLQLPDDLQSFYELIIERIPKVNRRNTYALLELIIHKLNTQAVDGLWLAVMISGCSTFNDALKIFHRRVESQGITSEQKADILAWGGGLVEINHFEPQLMHQTVLEFATGLSFKKMVLGPLATVVAENGHSYFFKYLVTNIAYERPGRNVPVSEPEEYELLSHHAEIAYHAEQSEITTGRSQLSFIQSIPQKQLQNSNILPHDANRSADVDVLSFAALNGLTLCLRDWIEEHGQILGCVCRDPAWPLLRLLIFSPRPREFEGRYVDTAKVILENGFDLNKDPSFFSLLIAQIWHKRMRNVVANKQIPEPALHQLAALALEHGQNPNIVVPNFILTDPSASPLHIVPPILAKELVQHGADPNARDPAGRTPLDWVLMAEYNPVVLATTADLYEWRYQMVEILTQAGAEITSQQHKILARWLVEFEKRGFDVAALRGTLARGKKTEADSQNMRRSIRYKLKSLMKGR</sequence>
<reference evidence="3 4" key="1">
    <citation type="submission" date="2019-06" db="EMBL/GenBank/DDBJ databases">
        <authorList>
            <person name="Broberg M."/>
        </authorList>
    </citation>
    <scope>NUCLEOTIDE SEQUENCE [LARGE SCALE GENOMIC DNA]</scope>
</reference>
<dbReference type="SUPFAM" id="SSF53474">
    <property type="entry name" value="alpha/beta-Hydrolases"/>
    <property type="match status" value="1"/>
</dbReference>
<evidence type="ECO:0000259" key="2">
    <source>
        <dbReference type="Pfam" id="PF24883"/>
    </source>
</evidence>
<proteinExistence type="predicted"/>
<dbReference type="EMBL" id="CABFNS010000825">
    <property type="protein sequence ID" value="VUC30839.1"/>
    <property type="molecule type" value="Genomic_DNA"/>
</dbReference>
<dbReference type="Proteomes" id="UP000766486">
    <property type="component" value="Unassembled WGS sequence"/>
</dbReference>
<dbReference type="Gene3D" id="1.25.40.20">
    <property type="entry name" value="Ankyrin repeat-containing domain"/>
    <property type="match status" value="1"/>
</dbReference>
<dbReference type="InterPro" id="IPR036770">
    <property type="entry name" value="Ankyrin_rpt-contain_sf"/>
</dbReference>
<dbReference type="PANTHER" id="PTHR10039:SF5">
    <property type="entry name" value="NACHT DOMAIN-CONTAINING PROTEIN"/>
    <property type="match status" value="1"/>
</dbReference>
<protein>
    <recommendedName>
        <fullName evidence="2">Nephrocystin 3-like N-terminal domain-containing protein</fullName>
    </recommendedName>
</protein>
<dbReference type="Pfam" id="PF24883">
    <property type="entry name" value="NPHP3_N"/>
    <property type="match status" value="1"/>
</dbReference>
<keyword evidence="1" id="KW-0677">Repeat</keyword>
<evidence type="ECO:0000313" key="3">
    <source>
        <dbReference type="EMBL" id="VUC30839.1"/>
    </source>
</evidence>